<feature type="transmembrane region" description="Helical" evidence="1">
    <location>
        <begin position="42"/>
        <end position="62"/>
    </location>
</feature>
<accession>A0A418X0Y0</accession>
<evidence type="ECO:0000313" key="3">
    <source>
        <dbReference type="Proteomes" id="UP000285190"/>
    </source>
</evidence>
<keyword evidence="1" id="KW-0472">Membrane</keyword>
<evidence type="ECO:0000256" key="1">
    <source>
        <dbReference type="SAM" id="Phobius"/>
    </source>
</evidence>
<name>A0A418X0Y0_9BURK</name>
<reference evidence="2 3" key="1">
    <citation type="submission" date="2018-09" db="EMBL/GenBank/DDBJ databases">
        <authorList>
            <person name="Zhu H."/>
        </authorList>
    </citation>
    <scope>NUCLEOTIDE SEQUENCE [LARGE SCALE GENOMIC DNA]</scope>
    <source>
        <strain evidence="2 3">K2R10-39</strain>
    </source>
</reference>
<sequence length="496" mass="53322">MSKFRQYLKWSFASLAIVAMTWALVIFWWQTTRRVATNDDTLLYLVILPATAVTAFTLALWLRNRARASDTQSNPQATPADSFNLQEPGSADDHALTTSIMAAWAITNVASNADEFPGSLAERKIRPAPDEVLTDADGYPLLTGRIATLDTATVDAYLKTAVNSGKCDDVPPQDEWREAFVRTLALLAELMEAIQDEWPFPTETFSRANAERTANQITLRGAPASASEEEPALMLQIKLLVPDHFQPWEKRLVLSYLSEKASILQPSRQPLQIELVPAQNDTVALLLSDQFNINTSRDSVAHAMLVLACDSTLCDSVSESWQADGRLFSAGNPSGFMLGEAAFGVLYANERAQDAIAGTPLCKLARIATATRDFSADMHGKPSSTSLITTVHDALIKAGIAAESIGAVATDADHRTSRALECMGAMLSATPHLDAVENRFAVNEACGHLGAASVLGAIVAGAMHATAAACPVLLFNVSHATERAAAILLPLEDTTT</sequence>
<evidence type="ECO:0000313" key="2">
    <source>
        <dbReference type="EMBL" id="RJG06129.1"/>
    </source>
</evidence>
<keyword evidence="1" id="KW-0812">Transmembrane</keyword>
<feature type="transmembrane region" description="Helical" evidence="1">
    <location>
        <begin position="12"/>
        <end position="30"/>
    </location>
</feature>
<proteinExistence type="predicted"/>
<protein>
    <recommendedName>
        <fullName evidence="4">3-oxoacyl-ACP synthase</fullName>
    </recommendedName>
</protein>
<dbReference type="OrthoDB" id="9178072at2"/>
<organism evidence="2 3">
    <name type="scientific">Noviherbaspirillum cavernae</name>
    <dbReference type="NCBI Taxonomy" id="2320862"/>
    <lineage>
        <taxon>Bacteria</taxon>
        <taxon>Pseudomonadati</taxon>
        <taxon>Pseudomonadota</taxon>
        <taxon>Betaproteobacteria</taxon>
        <taxon>Burkholderiales</taxon>
        <taxon>Oxalobacteraceae</taxon>
        <taxon>Noviherbaspirillum</taxon>
    </lineage>
</organism>
<comment type="caution">
    <text evidence="2">The sequence shown here is derived from an EMBL/GenBank/DDBJ whole genome shotgun (WGS) entry which is preliminary data.</text>
</comment>
<keyword evidence="3" id="KW-1185">Reference proteome</keyword>
<dbReference type="RefSeq" id="WP_147375754.1">
    <property type="nucleotide sequence ID" value="NZ_QYUN01000002.1"/>
</dbReference>
<dbReference type="AlphaFoldDB" id="A0A418X0Y0"/>
<dbReference type="Proteomes" id="UP000285190">
    <property type="component" value="Unassembled WGS sequence"/>
</dbReference>
<evidence type="ECO:0008006" key="4">
    <source>
        <dbReference type="Google" id="ProtNLM"/>
    </source>
</evidence>
<dbReference type="EMBL" id="QYUN01000002">
    <property type="protein sequence ID" value="RJG06129.1"/>
    <property type="molecule type" value="Genomic_DNA"/>
</dbReference>
<gene>
    <name evidence="2" type="ORF">D3870_09040</name>
</gene>
<keyword evidence="1" id="KW-1133">Transmembrane helix</keyword>